<protein>
    <submittedName>
        <fullName evidence="2 4">Uncharacterized protein</fullName>
    </submittedName>
</protein>
<dbReference type="InterPro" id="IPR035969">
    <property type="entry name" value="Rab-GAP_TBC_sf"/>
</dbReference>
<name>A0A183DLG0_9BILA</name>
<keyword evidence="3" id="KW-1185">Reference proteome</keyword>
<evidence type="ECO:0000313" key="4">
    <source>
        <dbReference type="WBParaSite" id="GPUH_0000956201-mRNA-1"/>
    </source>
</evidence>
<evidence type="ECO:0000256" key="1">
    <source>
        <dbReference type="SAM" id="MobiDB-lite"/>
    </source>
</evidence>
<gene>
    <name evidence="2" type="ORF">GPUH_LOCUS9546</name>
</gene>
<feature type="region of interest" description="Disordered" evidence="1">
    <location>
        <begin position="1"/>
        <end position="20"/>
    </location>
</feature>
<reference evidence="4" key="1">
    <citation type="submission" date="2016-06" db="UniProtKB">
        <authorList>
            <consortium name="WormBaseParasite"/>
        </authorList>
    </citation>
    <scope>IDENTIFICATION</scope>
</reference>
<dbReference type="Proteomes" id="UP000271098">
    <property type="component" value="Unassembled WGS sequence"/>
</dbReference>
<dbReference type="SUPFAM" id="SSF47923">
    <property type="entry name" value="Ypt/Rab-GAP domain of gyp1p"/>
    <property type="match status" value="1"/>
</dbReference>
<dbReference type="EMBL" id="UYRT01031692">
    <property type="protein sequence ID" value="VDK73712.1"/>
    <property type="molecule type" value="Genomic_DNA"/>
</dbReference>
<dbReference type="OrthoDB" id="26371at2759"/>
<sequence>MVDVKTLTNDVKNVHDGSPSERNGFSQFHGYVCAAFLRMWSKNLQAEKDFQVPILQVLFEKRFRVSVNATFKMN</sequence>
<accession>A0A183DLG0</accession>
<reference evidence="2 3" key="2">
    <citation type="submission" date="2018-11" db="EMBL/GenBank/DDBJ databases">
        <authorList>
            <consortium name="Pathogen Informatics"/>
        </authorList>
    </citation>
    <scope>NUCLEOTIDE SEQUENCE [LARGE SCALE GENOMIC DNA]</scope>
</reference>
<evidence type="ECO:0000313" key="3">
    <source>
        <dbReference type="Proteomes" id="UP000271098"/>
    </source>
</evidence>
<evidence type="ECO:0000313" key="2">
    <source>
        <dbReference type="EMBL" id="VDK73712.1"/>
    </source>
</evidence>
<dbReference type="AlphaFoldDB" id="A0A183DLG0"/>
<dbReference type="WBParaSite" id="GPUH_0000956201-mRNA-1">
    <property type="protein sequence ID" value="GPUH_0000956201-mRNA-1"/>
    <property type="gene ID" value="GPUH_0000956201"/>
</dbReference>
<feature type="compositionally biased region" description="Polar residues" evidence="1">
    <location>
        <begin position="1"/>
        <end position="11"/>
    </location>
</feature>
<organism evidence="4">
    <name type="scientific">Gongylonema pulchrum</name>
    <dbReference type="NCBI Taxonomy" id="637853"/>
    <lineage>
        <taxon>Eukaryota</taxon>
        <taxon>Metazoa</taxon>
        <taxon>Ecdysozoa</taxon>
        <taxon>Nematoda</taxon>
        <taxon>Chromadorea</taxon>
        <taxon>Rhabditida</taxon>
        <taxon>Spirurina</taxon>
        <taxon>Spiruromorpha</taxon>
        <taxon>Spiruroidea</taxon>
        <taxon>Gongylonematidae</taxon>
        <taxon>Gongylonema</taxon>
    </lineage>
</organism>
<proteinExistence type="predicted"/>